<dbReference type="GO" id="GO:0043625">
    <property type="term" value="C:delta DNA polymerase complex"/>
    <property type="evidence" value="ECO:0007669"/>
    <property type="project" value="TreeGrafter"/>
</dbReference>
<evidence type="ECO:0000256" key="2">
    <source>
        <dbReference type="ARBA" id="ARBA00006035"/>
    </source>
</evidence>
<dbReference type="GeneID" id="24097790"/>
<dbReference type="InParanoid" id="J4H394"/>
<dbReference type="FunFam" id="2.40.50.430:FF:000002">
    <property type="entry name" value="DNA polymerase delta subunit"/>
    <property type="match status" value="1"/>
</dbReference>
<evidence type="ECO:0000256" key="7">
    <source>
        <dbReference type="ARBA" id="ARBA00022932"/>
    </source>
</evidence>
<keyword evidence="13" id="KW-1185">Reference proteome</keyword>
<evidence type="ECO:0000313" key="13">
    <source>
        <dbReference type="Proteomes" id="UP000006352"/>
    </source>
</evidence>
<dbReference type="EMBL" id="HE797095">
    <property type="protein sequence ID" value="CCM02879.1"/>
    <property type="molecule type" value="Genomic_DNA"/>
</dbReference>
<dbReference type="GO" id="GO:0006281">
    <property type="term" value="P:DNA repair"/>
    <property type="evidence" value="ECO:0007669"/>
    <property type="project" value="UniProtKB-ARBA"/>
</dbReference>
<dbReference type="OrthoDB" id="3763at2759"/>
<dbReference type="AlphaFoldDB" id="J4H394"/>
<dbReference type="InterPro" id="IPR040663">
    <property type="entry name" value="DNA_pol_D_N"/>
</dbReference>
<evidence type="ECO:0000256" key="1">
    <source>
        <dbReference type="ARBA" id="ARBA00004123"/>
    </source>
</evidence>
<evidence type="ECO:0000256" key="6">
    <source>
        <dbReference type="ARBA" id="ARBA00022705"/>
    </source>
</evidence>
<evidence type="ECO:0000256" key="3">
    <source>
        <dbReference type="ARBA" id="ARBA00012417"/>
    </source>
</evidence>
<dbReference type="STRING" id="599839.J4H394"/>
<dbReference type="Gene3D" id="2.40.50.430">
    <property type="match status" value="1"/>
</dbReference>
<name>J4H394_9APHY</name>
<dbReference type="InterPro" id="IPR007185">
    <property type="entry name" value="DNA_pol_a/d/e_bsu"/>
</dbReference>
<dbReference type="Gene3D" id="3.60.21.50">
    <property type="match status" value="1"/>
</dbReference>
<dbReference type="InterPro" id="IPR024826">
    <property type="entry name" value="DNA_pol_delta/II_ssu"/>
</dbReference>
<dbReference type="GO" id="GO:0006273">
    <property type="term" value="P:lagging strand elongation"/>
    <property type="evidence" value="ECO:0007669"/>
    <property type="project" value="UniProtKB-ARBA"/>
</dbReference>
<dbReference type="EC" id="2.7.7.7" evidence="3"/>
<keyword evidence="8" id="KW-0539">Nucleus</keyword>
<dbReference type="GO" id="GO:0003887">
    <property type="term" value="F:DNA-directed DNA polymerase activity"/>
    <property type="evidence" value="ECO:0007669"/>
    <property type="project" value="UniProtKB-KW"/>
</dbReference>
<feature type="domain" description="DNA polymerase alpha/delta/epsilon subunit B" evidence="10">
    <location>
        <begin position="222"/>
        <end position="366"/>
    </location>
</feature>
<dbReference type="Pfam" id="PF04042">
    <property type="entry name" value="DNA_pol_E_B"/>
    <property type="match status" value="2"/>
</dbReference>
<comment type="catalytic activity">
    <reaction evidence="9">
        <text>DNA(n) + a 2'-deoxyribonucleoside 5'-triphosphate = DNA(n+1) + diphosphate</text>
        <dbReference type="Rhea" id="RHEA:22508"/>
        <dbReference type="Rhea" id="RHEA-COMP:17339"/>
        <dbReference type="Rhea" id="RHEA-COMP:17340"/>
        <dbReference type="ChEBI" id="CHEBI:33019"/>
        <dbReference type="ChEBI" id="CHEBI:61560"/>
        <dbReference type="ChEBI" id="CHEBI:173112"/>
        <dbReference type="EC" id="2.7.7.7"/>
    </reaction>
</comment>
<evidence type="ECO:0000256" key="8">
    <source>
        <dbReference type="ARBA" id="ARBA00023242"/>
    </source>
</evidence>
<evidence type="ECO:0000256" key="4">
    <source>
        <dbReference type="ARBA" id="ARBA00022679"/>
    </source>
</evidence>
<dbReference type="PANTHER" id="PTHR10416">
    <property type="entry name" value="DNA POLYMERASE DELTA SUBUNIT 2"/>
    <property type="match status" value="1"/>
</dbReference>
<protein>
    <recommendedName>
        <fullName evidence="3">DNA-directed DNA polymerase</fullName>
        <ecNumber evidence="3">2.7.7.7</ecNumber>
    </recommendedName>
</protein>
<dbReference type="GO" id="GO:0003677">
    <property type="term" value="F:DNA binding"/>
    <property type="evidence" value="ECO:0007669"/>
    <property type="project" value="InterPro"/>
</dbReference>
<proteinExistence type="inferred from homology"/>
<dbReference type="FunCoup" id="J4H394">
    <property type="interactions" value="322"/>
</dbReference>
<gene>
    <name evidence="12" type="ORF">FIBRA_04993</name>
</gene>
<sequence>MSVIDPLPVPDPLPSRVPTAVLAPSPHTPSFVLGAANRSYKHQYASIYFVRLQLLRKFVLARARRRWRGLSGNPVFVPRVLDVEKGNLCYIIGTVYLDMPLKPNVLEDLARDHSLPAPAPRPKYHSEDDQVTLEDESGRIVLVGAPLRAAQLVTGVVLGVLGAETNGGEFEVIDVCYAGMAPQPDSDVSWEQSGATGAADAMDVDGAPRQIQIEGQETDEWIALVSGLEIGASSPADAQIQMMVEYLAGEAGGLYDQVTSARISRLIIAGNSLAPIVNTNTNEEERAERKARRYGHDTANFSPQPSLILSEYLHDIARAMPVHILPGASDPAGTLLPQQPFPRAMFRGASAFSSFSCETNPTYIHLGPSAFDALQETSPQNTKGKKASTSAFASGVPSASGSCTPSRTLLVSSGQPVDDMFKYLSSPPATRLSIATSTLRWRHLAPTAPDTLWCHPYFGADPFAIRETPDVYVVGNQPGFGTRVVTERGWGTDSDAVSDEVEEEGLEGEGRDKRCRVVLVPGFRETGILVLLNMRTLAVRTVQFAVEGMSAGGSET</sequence>
<keyword evidence="7" id="KW-0239">DNA-directed DNA polymerase</keyword>
<dbReference type="RefSeq" id="XP_012182162.1">
    <property type="nucleotide sequence ID" value="XM_012326772.1"/>
</dbReference>
<accession>J4H394</accession>
<evidence type="ECO:0000256" key="5">
    <source>
        <dbReference type="ARBA" id="ARBA00022695"/>
    </source>
</evidence>
<comment type="subcellular location">
    <subcellularLocation>
        <location evidence="1">Nucleus</location>
    </subcellularLocation>
</comment>
<evidence type="ECO:0000259" key="10">
    <source>
        <dbReference type="Pfam" id="PF04042"/>
    </source>
</evidence>
<dbReference type="HOGENOM" id="CLU_021763_1_0_1"/>
<keyword evidence="5" id="KW-0548">Nucleotidyltransferase</keyword>
<dbReference type="Proteomes" id="UP000006352">
    <property type="component" value="Unassembled WGS sequence"/>
</dbReference>
<dbReference type="PANTHER" id="PTHR10416:SF0">
    <property type="entry name" value="DNA POLYMERASE DELTA SUBUNIT 2"/>
    <property type="match status" value="1"/>
</dbReference>
<organism evidence="12 13">
    <name type="scientific">Fibroporia radiculosa</name>
    <dbReference type="NCBI Taxonomy" id="599839"/>
    <lineage>
        <taxon>Eukaryota</taxon>
        <taxon>Fungi</taxon>
        <taxon>Dikarya</taxon>
        <taxon>Basidiomycota</taxon>
        <taxon>Agaricomycotina</taxon>
        <taxon>Agaricomycetes</taxon>
        <taxon>Polyporales</taxon>
        <taxon>Fibroporiaceae</taxon>
        <taxon>Fibroporia</taxon>
    </lineage>
</organism>
<evidence type="ECO:0000313" key="12">
    <source>
        <dbReference type="EMBL" id="CCM02879.1"/>
    </source>
</evidence>
<reference evidence="12 13" key="1">
    <citation type="journal article" date="2012" name="Appl. Environ. Microbiol.">
        <title>Short-read sequencing for genomic analysis of the brown rot fungus Fibroporia radiculosa.</title>
        <authorList>
            <person name="Tang J.D."/>
            <person name="Perkins A.D."/>
            <person name="Sonstegard T.S."/>
            <person name="Schroeder S.G."/>
            <person name="Burgess S.C."/>
            <person name="Diehl S.V."/>
        </authorList>
    </citation>
    <scope>NUCLEOTIDE SEQUENCE [LARGE SCALE GENOMIC DNA]</scope>
    <source>
        <strain evidence="12 13">TFFH 294</strain>
    </source>
</reference>
<comment type="similarity">
    <text evidence="2">Belongs to the DNA polymerase delta/II small subunit family.</text>
</comment>
<keyword evidence="4" id="KW-0808">Transferase</keyword>
<evidence type="ECO:0000259" key="11">
    <source>
        <dbReference type="Pfam" id="PF18018"/>
    </source>
</evidence>
<evidence type="ECO:0000256" key="9">
    <source>
        <dbReference type="ARBA" id="ARBA00049244"/>
    </source>
</evidence>
<keyword evidence="6" id="KW-0235">DNA replication</keyword>
<feature type="domain" description="DNA polymerase alpha/delta/epsilon subunit B" evidence="10">
    <location>
        <begin position="408"/>
        <end position="481"/>
    </location>
</feature>
<dbReference type="Pfam" id="PF18018">
    <property type="entry name" value="DNA_pol_D_N"/>
    <property type="match status" value="1"/>
</dbReference>
<feature type="domain" description="DNA polymerase delta subunit OB-fold" evidence="11">
    <location>
        <begin position="43"/>
        <end position="175"/>
    </location>
</feature>